<dbReference type="InterPro" id="IPR014942">
    <property type="entry name" value="AbiEii"/>
</dbReference>
<accession>A0A645BSF5</accession>
<evidence type="ECO:0000313" key="1">
    <source>
        <dbReference type="EMBL" id="MPM68359.1"/>
    </source>
</evidence>
<sequence length="289" mass="33897">MYGSHLVFKGGTSLSKCWHIIDRFSEDIDLAIDREFLGFSGELTKREIGKKLRKASCSFIRNELKNEIERFILNCDIDNEQFSLEVNVTEESNVDPETLYLHYESVLDNSDYVFNTVKIEIGSRSLMEPCEEVFVKSIIGELLPNSDFSDKEFKIKAVLPQRTMLEKAFLLHEMFQNPTLGKEINRMSRHLYDLEKLMDNSYCKNVLNDSSLYNEIIKHREQFTSMAGVDYSTHKPETISFVPPDSVLKNWEKDYQLMQENMIYGDSLNFKELIDRIRELNRRFNSTKF</sequence>
<dbReference type="Pfam" id="PF08843">
    <property type="entry name" value="AbiEii"/>
    <property type="match status" value="1"/>
</dbReference>
<proteinExistence type="predicted"/>
<dbReference type="EMBL" id="VSSQ01022212">
    <property type="protein sequence ID" value="MPM68359.1"/>
    <property type="molecule type" value="Genomic_DNA"/>
</dbReference>
<protein>
    <recommendedName>
        <fullName evidence="2">Nucleotidyl transferase AbiEii/AbiGii toxin family protein</fullName>
    </recommendedName>
</protein>
<comment type="caution">
    <text evidence="1">The sequence shown here is derived from an EMBL/GenBank/DDBJ whole genome shotgun (WGS) entry which is preliminary data.</text>
</comment>
<organism evidence="1">
    <name type="scientific">bioreactor metagenome</name>
    <dbReference type="NCBI Taxonomy" id="1076179"/>
    <lineage>
        <taxon>unclassified sequences</taxon>
        <taxon>metagenomes</taxon>
        <taxon>ecological metagenomes</taxon>
    </lineage>
</organism>
<reference evidence="1" key="1">
    <citation type="submission" date="2019-08" db="EMBL/GenBank/DDBJ databases">
        <authorList>
            <person name="Kucharzyk K."/>
            <person name="Murdoch R.W."/>
            <person name="Higgins S."/>
            <person name="Loffler F."/>
        </authorList>
    </citation>
    <scope>NUCLEOTIDE SEQUENCE</scope>
</reference>
<name>A0A645BSF5_9ZZZZ</name>
<gene>
    <name evidence="1" type="ORF">SDC9_115291</name>
</gene>
<dbReference type="Gene3D" id="3.10.450.620">
    <property type="entry name" value="JHP933, nucleotidyltransferase-like core domain"/>
    <property type="match status" value="1"/>
</dbReference>
<evidence type="ECO:0008006" key="2">
    <source>
        <dbReference type="Google" id="ProtNLM"/>
    </source>
</evidence>
<dbReference type="AlphaFoldDB" id="A0A645BSF5"/>